<keyword evidence="1 4" id="KW-0560">Oxidoreductase</keyword>
<gene>
    <name evidence="4" type="primary">feaB_1</name>
    <name evidence="4" type="ORF">NCTC8258_01186</name>
</gene>
<dbReference type="InterPro" id="IPR015590">
    <property type="entry name" value="Aldehyde_DH_dom"/>
</dbReference>
<evidence type="ECO:0000313" key="4">
    <source>
        <dbReference type="EMBL" id="SUH13543.1"/>
    </source>
</evidence>
<keyword evidence="2" id="KW-0520">NAD</keyword>
<reference evidence="4 5" key="1">
    <citation type="submission" date="2018-06" db="EMBL/GenBank/DDBJ databases">
        <authorList>
            <consortium name="Pathogen Informatics"/>
            <person name="Doyle S."/>
        </authorList>
    </citation>
    <scope>NUCLEOTIDE SEQUENCE [LARGE SCALE GENOMIC DNA]</scope>
    <source>
        <strain evidence="4 5">NCTC8258</strain>
    </source>
</reference>
<dbReference type="Gene3D" id="3.40.309.10">
    <property type="entry name" value="Aldehyde Dehydrogenase, Chain A, domain 2"/>
    <property type="match status" value="1"/>
</dbReference>
<accession>A0A379W3Q0</accession>
<dbReference type="EMBL" id="UGXS01000004">
    <property type="protein sequence ID" value="SUH13543.1"/>
    <property type="molecule type" value="Genomic_DNA"/>
</dbReference>
<dbReference type="InterPro" id="IPR016163">
    <property type="entry name" value="Ald_DH_C"/>
</dbReference>
<evidence type="ECO:0000256" key="2">
    <source>
        <dbReference type="ARBA" id="ARBA00023027"/>
    </source>
</evidence>
<dbReference type="InterPro" id="IPR016161">
    <property type="entry name" value="Ald_DH/histidinol_DH"/>
</dbReference>
<dbReference type="GO" id="GO:0008957">
    <property type="term" value="F:phenylacetaldehyde dehydrogenase (NAD+) activity"/>
    <property type="evidence" value="ECO:0007669"/>
    <property type="project" value="UniProtKB-EC"/>
</dbReference>
<dbReference type="Gene3D" id="3.40.605.10">
    <property type="entry name" value="Aldehyde Dehydrogenase, Chain A, domain 1"/>
    <property type="match status" value="1"/>
</dbReference>
<dbReference type="Proteomes" id="UP000255509">
    <property type="component" value="Unassembled WGS sequence"/>
</dbReference>
<organism evidence="4 5">
    <name type="scientific">Salmonella enterica I</name>
    <dbReference type="NCBI Taxonomy" id="59201"/>
    <lineage>
        <taxon>Bacteria</taxon>
        <taxon>Pseudomonadati</taxon>
        <taxon>Pseudomonadota</taxon>
        <taxon>Gammaproteobacteria</taxon>
        <taxon>Enterobacterales</taxon>
        <taxon>Enterobacteriaceae</taxon>
        <taxon>Salmonella</taxon>
    </lineage>
</organism>
<protein>
    <submittedName>
        <fullName evidence="4">Possible aldehyde dehydrogenase</fullName>
        <ecNumber evidence="4">1.2.1.39</ecNumber>
    </submittedName>
</protein>
<evidence type="ECO:0000256" key="1">
    <source>
        <dbReference type="ARBA" id="ARBA00023002"/>
    </source>
</evidence>
<dbReference type="PANTHER" id="PTHR11699">
    <property type="entry name" value="ALDEHYDE DEHYDROGENASE-RELATED"/>
    <property type="match status" value="1"/>
</dbReference>
<feature type="domain" description="Aldehyde dehydrogenase" evidence="3">
    <location>
        <begin position="2"/>
        <end position="56"/>
    </location>
</feature>
<dbReference type="SUPFAM" id="SSF53720">
    <property type="entry name" value="ALDH-like"/>
    <property type="match status" value="1"/>
</dbReference>
<name>A0A379W3Q0_SALET</name>
<evidence type="ECO:0000259" key="3">
    <source>
        <dbReference type="Pfam" id="PF00171"/>
    </source>
</evidence>
<dbReference type="InterPro" id="IPR016162">
    <property type="entry name" value="Ald_DH_N"/>
</dbReference>
<sequence length="60" mass="6680">MSKALRYAEDIDAGMVWVNMHTFLDPAVPFGGMKGSGIGREFGSAFIDDYTELKSVMVRY</sequence>
<proteinExistence type="predicted"/>
<dbReference type="EC" id="1.2.1.39" evidence="4"/>
<evidence type="ECO:0000313" key="5">
    <source>
        <dbReference type="Proteomes" id="UP000255509"/>
    </source>
</evidence>
<dbReference type="Pfam" id="PF00171">
    <property type="entry name" value="Aldedh"/>
    <property type="match status" value="1"/>
</dbReference>
<dbReference type="AlphaFoldDB" id="A0A379W3Q0"/>